<reference evidence="2 3" key="1">
    <citation type="journal article" date="2018" name="Front. Plant Sci.">
        <title>Red Clover (Trifolium pratense) and Zigzag Clover (T. medium) - A Picture of Genomic Similarities and Differences.</title>
        <authorList>
            <person name="Dluhosova J."/>
            <person name="Istvanek J."/>
            <person name="Nedelnik J."/>
            <person name="Repkova J."/>
        </authorList>
    </citation>
    <scope>NUCLEOTIDE SEQUENCE [LARGE SCALE GENOMIC DNA]</scope>
    <source>
        <strain evidence="3">cv. 10/8</strain>
        <tissue evidence="2">Leaf</tissue>
    </source>
</reference>
<protein>
    <submittedName>
        <fullName evidence="2">Uncharacterized protein</fullName>
    </submittedName>
</protein>
<evidence type="ECO:0000313" key="2">
    <source>
        <dbReference type="EMBL" id="MCI65667.1"/>
    </source>
</evidence>
<evidence type="ECO:0000313" key="3">
    <source>
        <dbReference type="Proteomes" id="UP000265520"/>
    </source>
</evidence>
<proteinExistence type="predicted"/>
<accession>A0A392TYR4</accession>
<organism evidence="2 3">
    <name type="scientific">Trifolium medium</name>
    <dbReference type="NCBI Taxonomy" id="97028"/>
    <lineage>
        <taxon>Eukaryota</taxon>
        <taxon>Viridiplantae</taxon>
        <taxon>Streptophyta</taxon>
        <taxon>Embryophyta</taxon>
        <taxon>Tracheophyta</taxon>
        <taxon>Spermatophyta</taxon>
        <taxon>Magnoliopsida</taxon>
        <taxon>eudicotyledons</taxon>
        <taxon>Gunneridae</taxon>
        <taxon>Pentapetalae</taxon>
        <taxon>rosids</taxon>
        <taxon>fabids</taxon>
        <taxon>Fabales</taxon>
        <taxon>Fabaceae</taxon>
        <taxon>Papilionoideae</taxon>
        <taxon>50 kb inversion clade</taxon>
        <taxon>NPAAA clade</taxon>
        <taxon>Hologalegina</taxon>
        <taxon>IRL clade</taxon>
        <taxon>Trifolieae</taxon>
        <taxon>Trifolium</taxon>
    </lineage>
</organism>
<dbReference type="Proteomes" id="UP000265520">
    <property type="component" value="Unassembled WGS sequence"/>
</dbReference>
<comment type="caution">
    <text evidence="2">The sequence shown here is derived from an EMBL/GenBank/DDBJ whole genome shotgun (WGS) entry which is preliminary data.</text>
</comment>
<sequence length="64" mass="6807">VVPLAPSSLSKRKHAAATTSNLTNTPDDNASKRPRRSSRGSAKTSTACPLEVHFLNLTTTICLD</sequence>
<feature type="compositionally biased region" description="Polar residues" evidence="1">
    <location>
        <begin position="17"/>
        <end position="28"/>
    </location>
</feature>
<dbReference type="EMBL" id="LXQA010679821">
    <property type="protein sequence ID" value="MCI65667.1"/>
    <property type="molecule type" value="Genomic_DNA"/>
</dbReference>
<feature type="region of interest" description="Disordered" evidence="1">
    <location>
        <begin position="1"/>
        <end position="45"/>
    </location>
</feature>
<dbReference type="AlphaFoldDB" id="A0A392TYR4"/>
<evidence type="ECO:0000256" key="1">
    <source>
        <dbReference type="SAM" id="MobiDB-lite"/>
    </source>
</evidence>
<name>A0A392TYR4_9FABA</name>
<keyword evidence="3" id="KW-1185">Reference proteome</keyword>
<feature type="non-terminal residue" evidence="2">
    <location>
        <position position="1"/>
    </location>
</feature>